<feature type="transmembrane region" description="Helical" evidence="1">
    <location>
        <begin position="52"/>
        <end position="72"/>
    </location>
</feature>
<comment type="caution">
    <text evidence="2">The sequence shown here is derived from an EMBL/GenBank/DDBJ whole genome shotgun (WGS) entry which is preliminary data.</text>
</comment>
<dbReference type="EMBL" id="JBEPME010000006">
    <property type="protein sequence ID" value="MET3658676.1"/>
    <property type="molecule type" value="Genomic_DNA"/>
</dbReference>
<sequence length="160" mass="18854">MSMYITVFLRIMLLLSLAVMVFDYLRVEQLYIQMDRGFIDGFEVFITRWPGFIFIIIVILFVIINTIQFILVRKNKHSILNAFLAVEYDVSDERAVQITHKAVSNAFVFILVYSFFIVGSYMFIPNYFVDYIWYPLFTTVSIPVVGLLTYLISFKVLQHK</sequence>
<feature type="transmembrane region" description="Helical" evidence="1">
    <location>
        <begin position="106"/>
        <end position="125"/>
    </location>
</feature>
<keyword evidence="1" id="KW-0472">Membrane</keyword>
<protein>
    <recommendedName>
        <fullName evidence="4">DUF3278 domain-containing protein</fullName>
    </recommendedName>
</protein>
<keyword evidence="1" id="KW-1133">Transmembrane helix</keyword>
<evidence type="ECO:0008006" key="4">
    <source>
        <dbReference type="Google" id="ProtNLM"/>
    </source>
</evidence>
<accession>A0ABV2KC78</accession>
<feature type="transmembrane region" description="Helical" evidence="1">
    <location>
        <begin position="131"/>
        <end position="152"/>
    </location>
</feature>
<feature type="transmembrane region" description="Helical" evidence="1">
    <location>
        <begin position="7"/>
        <end position="25"/>
    </location>
</feature>
<evidence type="ECO:0000256" key="1">
    <source>
        <dbReference type="SAM" id="Phobius"/>
    </source>
</evidence>
<evidence type="ECO:0000313" key="3">
    <source>
        <dbReference type="Proteomes" id="UP001549104"/>
    </source>
</evidence>
<name>A0ABV2KC78_SPOPS</name>
<dbReference type="RefSeq" id="WP_354314363.1">
    <property type="nucleotide sequence ID" value="NZ_JBEPME010000006.1"/>
</dbReference>
<keyword evidence="1" id="KW-0812">Transmembrane</keyword>
<proteinExistence type="predicted"/>
<evidence type="ECO:0000313" key="2">
    <source>
        <dbReference type="EMBL" id="MET3658676.1"/>
    </source>
</evidence>
<reference evidence="2 3" key="1">
    <citation type="submission" date="2024-06" db="EMBL/GenBank/DDBJ databases">
        <title>Sorghum-associated microbial communities from plants grown in Nebraska, USA.</title>
        <authorList>
            <person name="Schachtman D."/>
        </authorList>
    </citation>
    <scope>NUCLEOTIDE SEQUENCE [LARGE SCALE GENOMIC DNA]</scope>
    <source>
        <strain evidence="2 3">1288</strain>
    </source>
</reference>
<organism evidence="2 3">
    <name type="scientific">Sporosarcina psychrophila</name>
    <name type="common">Bacillus psychrophilus</name>
    <dbReference type="NCBI Taxonomy" id="1476"/>
    <lineage>
        <taxon>Bacteria</taxon>
        <taxon>Bacillati</taxon>
        <taxon>Bacillota</taxon>
        <taxon>Bacilli</taxon>
        <taxon>Bacillales</taxon>
        <taxon>Caryophanaceae</taxon>
        <taxon>Sporosarcina</taxon>
    </lineage>
</organism>
<dbReference type="Proteomes" id="UP001549104">
    <property type="component" value="Unassembled WGS sequence"/>
</dbReference>
<keyword evidence="3" id="KW-1185">Reference proteome</keyword>
<gene>
    <name evidence="2" type="ORF">ABIC55_003794</name>
</gene>